<dbReference type="RefSeq" id="WP_023393220.1">
    <property type="nucleotide sequence ID" value="NZ_ASGZ01000008.1"/>
</dbReference>
<dbReference type="Proteomes" id="UP000017840">
    <property type="component" value="Unassembled WGS sequence"/>
</dbReference>
<gene>
    <name evidence="2" type="ORF">K933_03145</name>
</gene>
<feature type="compositionally biased region" description="Polar residues" evidence="1">
    <location>
        <begin position="32"/>
        <end position="47"/>
    </location>
</feature>
<reference evidence="2 3" key="1">
    <citation type="journal article" date="2013" name="Genome Announc.">
        <title>Draft Genome Sequence of 'Candidatus Halobonum tyrrellensis' Strain G22, Isolated from the Hypersaline Waters of Lake Tyrrell, Australia.</title>
        <authorList>
            <person name="Ugalde J.A."/>
            <person name="Narasingarao P."/>
            <person name="Kuo S."/>
            <person name="Podell S."/>
            <person name="Allen E.E."/>
        </authorList>
    </citation>
    <scope>NUCLEOTIDE SEQUENCE [LARGE SCALE GENOMIC DNA]</scope>
    <source>
        <strain evidence="2 3">G22</strain>
    </source>
</reference>
<name>V4HNL9_9EURY</name>
<proteinExistence type="predicted"/>
<dbReference type="OrthoDB" id="177137at2157"/>
<feature type="region of interest" description="Disordered" evidence="1">
    <location>
        <begin position="1"/>
        <end position="90"/>
    </location>
</feature>
<evidence type="ECO:0000256" key="1">
    <source>
        <dbReference type="SAM" id="MobiDB-lite"/>
    </source>
</evidence>
<accession>V4HNL9</accession>
<feature type="compositionally biased region" description="Acidic residues" evidence="1">
    <location>
        <begin position="1"/>
        <end position="16"/>
    </location>
</feature>
<protein>
    <submittedName>
        <fullName evidence="2">Uncharacterized protein</fullName>
    </submittedName>
</protein>
<comment type="caution">
    <text evidence="2">The sequence shown here is derived from an EMBL/GenBank/DDBJ whole genome shotgun (WGS) entry which is preliminary data.</text>
</comment>
<organism evidence="2 3">
    <name type="scientific">Candidatus Halobonum tyrrellensis G22</name>
    <dbReference type="NCBI Taxonomy" id="1324957"/>
    <lineage>
        <taxon>Archaea</taxon>
        <taxon>Methanobacteriati</taxon>
        <taxon>Methanobacteriota</taxon>
        <taxon>Stenosarchaea group</taxon>
        <taxon>Halobacteria</taxon>
        <taxon>Halobacteriales</taxon>
        <taxon>Haloferacaceae</taxon>
        <taxon>Candidatus Halobonum</taxon>
    </lineage>
</organism>
<dbReference type="InterPro" id="IPR055923">
    <property type="entry name" value="DUF7500"/>
</dbReference>
<sequence>MSDDDTILDPDDLDVTDSDHVHELDDDRFVVSTGSSPPRASSDTAASDGTPPESTGPGDGADADGPTGVSGEGDGHPVGDATADAQRRASDLVESGDAYGFDVVLAFDDDVTHHRTTSDDIAEAFESLVVGFARSTDGHLPPEETLGVLLGGMDEPVRLPERELYRALSRHGLSPDDSVGDLLAAVRDERGLTLE</sequence>
<feature type="compositionally biased region" description="Basic and acidic residues" evidence="1">
    <location>
        <begin position="17"/>
        <end position="29"/>
    </location>
</feature>
<evidence type="ECO:0000313" key="2">
    <source>
        <dbReference type="EMBL" id="ESP89519.1"/>
    </source>
</evidence>
<dbReference type="eggNOG" id="arCOG04698">
    <property type="taxonomic scope" value="Archaea"/>
</dbReference>
<keyword evidence="3" id="KW-1185">Reference proteome</keyword>
<dbReference type="EMBL" id="ASGZ01000008">
    <property type="protein sequence ID" value="ESP89519.1"/>
    <property type="molecule type" value="Genomic_DNA"/>
</dbReference>
<dbReference type="AlphaFoldDB" id="V4HNL9"/>
<dbReference type="Pfam" id="PF24332">
    <property type="entry name" value="DUF7500"/>
    <property type="match status" value="1"/>
</dbReference>
<dbReference type="STRING" id="1324957.K933_03145"/>
<evidence type="ECO:0000313" key="3">
    <source>
        <dbReference type="Proteomes" id="UP000017840"/>
    </source>
</evidence>